<evidence type="ECO:0000313" key="8">
    <source>
        <dbReference type="Proteomes" id="UP001219518"/>
    </source>
</evidence>
<evidence type="ECO:0000256" key="4">
    <source>
        <dbReference type="ARBA" id="ARBA00023136"/>
    </source>
</evidence>
<keyword evidence="4 5" id="KW-0472">Membrane</keyword>
<dbReference type="AlphaFoldDB" id="A0AAE1HUQ4"/>
<evidence type="ECO:0000256" key="2">
    <source>
        <dbReference type="ARBA" id="ARBA00022692"/>
    </source>
</evidence>
<organism evidence="7 8">
    <name type="scientific">Frankliniella fusca</name>
    <dbReference type="NCBI Taxonomy" id="407009"/>
    <lineage>
        <taxon>Eukaryota</taxon>
        <taxon>Metazoa</taxon>
        <taxon>Ecdysozoa</taxon>
        <taxon>Arthropoda</taxon>
        <taxon>Hexapoda</taxon>
        <taxon>Insecta</taxon>
        <taxon>Pterygota</taxon>
        <taxon>Neoptera</taxon>
        <taxon>Paraneoptera</taxon>
        <taxon>Thysanoptera</taxon>
        <taxon>Terebrantia</taxon>
        <taxon>Thripoidea</taxon>
        <taxon>Thripidae</taxon>
        <taxon>Frankliniella</taxon>
    </lineage>
</organism>
<feature type="transmembrane region" description="Helical" evidence="5">
    <location>
        <begin position="82"/>
        <end position="102"/>
    </location>
</feature>
<gene>
    <name evidence="7" type="ORF">KUF71_016093</name>
</gene>
<dbReference type="Pfam" id="PF10639">
    <property type="entry name" value="TMEM234"/>
    <property type="match status" value="1"/>
</dbReference>
<feature type="chain" id="PRO_5041974878" evidence="6">
    <location>
        <begin position="20"/>
        <end position="113"/>
    </location>
</feature>
<comment type="subcellular location">
    <subcellularLocation>
        <location evidence="1">Membrane</location>
        <topology evidence="1">Multi-pass membrane protein</topology>
    </subcellularLocation>
</comment>
<accession>A0AAE1HUQ4</accession>
<keyword evidence="3 5" id="KW-1133">Transmembrane helix</keyword>
<evidence type="ECO:0000256" key="5">
    <source>
        <dbReference type="SAM" id="Phobius"/>
    </source>
</evidence>
<dbReference type="Proteomes" id="UP001219518">
    <property type="component" value="Unassembled WGS sequence"/>
</dbReference>
<proteinExistence type="predicted"/>
<evidence type="ECO:0000256" key="3">
    <source>
        <dbReference type="ARBA" id="ARBA00022989"/>
    </source>
</evidence>
<keyword evidence="8" id="KW-1185">Reference proteome</keyword>
<feature type="signal peptide" evidence="6">
    <location>
        <begin position="1"/>
        <end position="19"/>
    </location>
</feature>
<keyword evidence="2 5" id="KW-0812">Transmembrane</keyword>
<dbReference type="InterPro" id="IPR018908">
    <property type="entry name" value="TMEM234"/>
</dbReference>
<comment type="caution">
    <text evidence="7">The sequence shown here is derived from an EMBL/GenBank/DDBJ whole genome shotgun (WGS) entry which is preliminary data.</text>
</comment>
<reference evidence="7" key="1">
    <citation type="submission" date="2021-07" db="EMBL/GenBank/DDBJ databases">
        <authorList>
            <person name="Catto M.A."/>
            <person name="Jacobson A."/>
            <person name="Kennedy G."/>
            <person name="Labadie P."/>
            <person name="Hunt B.G."/>
            <person name="Srinivasan R."/>
        </authorList>
    </citation>
    <scope>NUCLEOTIDE SEQUENCE</scope>
    <source>
        <strain evidence="7">PL_HMW_Pooled</strain>
        <tissue evidence="7">Head</tissue>
    </source>
</reference>
<name>A0AAE1HUQ4_9NEOP</name>
<keyword evidence="6" id="KW-0732">Signal</keyword>
<evidence type="ECO:0000313" key="7">
    <source>
        <dbReference type="EMBL" id="KAK3927808.1"/>
    </source>
</evidence>
<evidence type="ECO:0000256" key="1">
    <source>
        <dbReference type="ARBA" id="ARBA00004141"/>
    </source>
</evidence>
<dbReference type="EMBL" id="JAHWGI010001301">
    <property type="protein sequence ID" value="KAK3927808.1"/>
    <property type="molecule type" value="Genomic_DNA"/>
</dbReference>
<dbReference type="PANTHER" id="PTHR28668:SF1">
    <property type="entry name" value="TRANSMEMBRANE PROTEIN 234"/>
    <property type="match status" value="1"/>
</dbReference>
<protein>
    <submittedName>
        <fullName evidence="7">Transmembrane protein 234-like protein</fullName>
    </submittedName>
</protein>
<dbReference type="PANTHER" id="PTHR28668">
    <property type="entry name" value="TRANSMEMBRANE PROTEIN 234"/>
    <property type="match status" value="1"/>
</dbReference>
<evidence type="ECO:0000256" key="6">
    <source>
        <dbReference type="SAM" id="SignalP"/>
    </source>
</evidence>
<sequence>MAVSVESLLWLTLVGCLWGGTNPFLRKGTVGMKVVEGSNMLVRLWNEVYSLLKNWKYMVPFLLNQSGSIVYFVTLQNTEMSLAVPIANSLTFVFTAISGWFLSESIPNKRKTN</sequence>
<reference evidence="7" key="2">
    <citation type="journal article" date="2023" name="BMC Genomics">
        <title>Pest status, molecular evolution, and epigenetic factors derived from the genome assembly of Frankliniella fusca, a thysanopteran phytovirus vector.</title>
        <authorList>
            <person name="Catto M.A."/>
            <person name="Labadie P.E."/>
            <person name="Jacobson A.L."/>
            <person name="Kennedy G.G."/>
            <person name="Srinivasan R."/>
            <person name="Hunt B.G."/>
        </authorList>
    </citation>
    <scope>NUCLEOTIDE SEQUENCE</scope>
    <source>
        <strain evidence="7">PL_HMW_Pooled</strain>
    </source>
</reference>
<dbReference type="GO" id="GO:0016020">
    <property type="term" value="C:membrane"/>
    <property type="evidence" value="ECO:0007669"/>
    <property type="project" value="UniProtKB-SubCell"/>
</dbReference>